<keyword evidence="3" id="KW-1185">Reference proteome</keyword>
<evidence type="ECO:0000313" key="2">
    <source>
        <dbReference type="EMBL" id="GLZ81040.1"/>
    </source>
</evidence>
<evidence type="ECO:0000313" key="3">
    <source>
        <dbReference type="Proteomes" id="UP001165079"/>
    </source>
</evidence>
<keyword evidence="1" id="KW-0812">Transmembrane</keyword>
<dbReference type="EMBL" id="BSTX01000004">
    <property type="protein sequence ID" value="GLZ81040.1"/>
    <property type="molecule type" value="Genomic_DNA"/>
</dbReference>
<dbReference type="AlphaFoldDB" id="A0A9W6SQD6"/>
<keyword evidence="1" id="KW-1133">Transmembrane helix</keyword>
<accession>A0A9W6SQD6</accession>
<feature type="transmembrane region" description="Helical" evidence="1">
    <location>
        <begin position="40"/>
        <end position="60"/>
    </location>
</feature>
<name>A0A9W6SQD6_9ACTN</name>
<reference evidence="2" key="1">
    <citation type="submission" date="2023-03" db="EMBL/GenBank/DDBJ databases">
        <title>Actinorhabdospora filicis NBRC 111898.</title>
        <authorList>
            <person name="Ichikawa N."/>
            <person name="Sato H."/>
            <person name="Tonouchi N."/>
        </authorList>
    </citation>
    <scope>NUCLEOTIDE SEQUENCE</scope>
    <source>
        <strain evidence="2">NBRC 111898</strain>
    </source>
</reference>
<evidence type="ECO:0000256" key="1">
    <source>
        <dbReference type="SAM" id="Phobius"/>
    </source>
</evidence>
<sequence>MTEDLKILLDEASSSGSPPLAFSAEDVVAKGRRRSQRRTGFAGAGLAVLTVLAVGAGVVLNGGGGGSPVAAGEPSPSDSSPSVWVTRLYPPEGAPVYWGSTWATRDATGDAISATLAAYLKQHYPNVKNVLWGPGEAPEYNNTKTLVDPADPGSSFRIDRYQAMLTTSRDGSYSVMMDMVPIYRNWSGETGPGDDMGGGDNADPVGNDEGIQLVVDGGDGTENVEALRVAVFPANTYVQGFDSSAEGTFSPTGGRLISGCDEQTEPGEHGKPDTKITFECDETTGPNGERILTSVRTAWWKGSPITDYTAVVYRADGTAVVLGTKAEKPIGWKQGQSFDREPGLSMADMIAMALAVPPVTF</sequence>
<protein>
    <submittedName>
        <fullName evidence="2">Uncharacterized protein</fullName>
    </submittedName>
</protein>
<dbReference type="Proteomes" id="UP001165079">
    <property type="component" value="Unassembled WGS sequence"/>
</dbReference>
<keyword evidence="1" id="KW-0472">Membrane</keyword>
<dbReference type="RefSeq" id="WP_285666364.1">
    <property type="nucleotide sequence ID" value="NZ_BSTX01000004.1"/>
</dbReference>
<comment type="caution">
    <text evidence="2">The sequence shown here is derived from an EMBL/GenBank/DDBJ whole genome shotgun (WGS) entry which is preliminary data.</text>
</comment>
<organism evidence="2 3">
    <name type="scientific">Actinorhabdospora filicis</name>
    <dbReference type="NCBI Taxonomy" id="1785913"/>
    <lineage>
        <taxon>Bacteria</taxon>
        <taxon>Bacillati</taxon>
        <taxon>Actinomycetota</taxon>
        <taxon>Actinomycetes</taxon>
        <taxon>Micromonosporales</taxon>
        <taxon>Micromonosporaceae</taxon>
        <taxon>Actinorhabdospora</taxon>
    </lineage>
</organism>
<gene>
    <name evidence="2" type="ORF">Afil01_58470</name>
</gene>
<proteinExistence type="predicted"/>